<dbReference type="SMART" id="SM00020">
    <property type="entry name" value="Tryp_SPc"/>
    <property type="match status" value="1"/>
</dbReference>
<dbReference type="InterPro" id="IPR001254">
    <property type="entry name" value="Trypsin_dom"/>
</dbReference>
<keyword evidence="2" id="KW-0378">Hydrolase</keyword>
<dbReference type="InterPro" id="IPR001314">
    <property type="entry name" value="Peptidase_S1A"/>
</dbReference>
<reference evidence="5" key="1">
    <citation type="submission" date="2022-01" db="EMBL/GenBank/DDBJ databases">
        <authorList>
            <person name="King R."/>
        </authorList>
    </citation>
    <scope>NUCLEOTIDE SEQUENCE</scope>
</reference>
<dbReference type="PROSITE" id="PS50240">
    <property type="entry name" value="TRYPSIN_DOM"/>
    <property type="match status" value="1"/>
</dbReference>
<dbReference type="PROSITE" id="PS00135">
    <property type="entry name" value="TRYPSIN_SER"/>
    <property type="match status" value="1"/>
</dbReference>
<evidence type="ECO:0000256" key="2">
    <source>
        <dbReference type="RuleBase" id="RU363034"/>
    </source>
</evidence>
<evidence type="ECO:0000256" key="1">
    <source>
        <dbReference type="ARBA" id="ARBA00023157"/>
    </source>
</evidence>
<gene>
    <name evidence="5" type="ORF">NEZAVI_LOCUS11548</name>
</gene>
<dbReference type="EMBL" id="OV725081">
    <property type="protein sequence ID" value="CAH1402814.1"/>
    <property type="molecule type" value="Genomic_DNA"/>
</dbReference>
<dbReference type="Pfam" id="PF00089">
    <property type="entry name" value="Trypsin"/>
    <property type="match status" value="1"/>
</dbReference>
<evidence type="ECO:0000256" key="3">
    <source>
        <dbReference type="SAM" id="SignalP"/>
    </source>
</evidence>
<dbReference type="PRINTS" id="PR00722">
    <property type="entry name" value="CHYMOTRYPSIN"/>
</dbReference>
<accession>A0A9P0HJB6</accession>
<dbReference type="PANTHER" id="PTHR24252:SF7">
    <property type="entry name" value="HYALIN"/>
    <property type="match status" value="1"/>
</dbReference>
<dbReference type="AlphaFoldDB" id="A0A9P0HJB6"/>
<keyword evidence="2" id="KW-0645">Protease</keyword>
<evidence type="ECO:0000259" key="4">
    <source>
        <dbReference type="PROSITE" id="PS50240"/>
    </source>
</evidence>
<dbReference type="PROSITE" id="PS00134">
    <property type="entry name" value="TRYPSIN_HIS"/>
    <property type="match status" value="1"/>
</dbReference>
<organism evidence="5 6">
    <name type="scientific">Nezara viridula</name>
    <name type="common">Southern green stink bug</name>
    <name type="synonym">Cimex viridulus</name>
    <dbReference type="NCBI Taxonomy" id="85310"/>
    <lineage>
        <taxon>Eukaryota</taxon>
        <taxon>Metazoa</taxon>
        <taxon>Ecdysozoa</taxon>
        <taxon>Arthropoda</taxon>
        <taxon>Hexapoda</taxon>
        <taxon>Insecta</taxon>
        <taxon>Pterygota</taxon>
        <taxon>Neoptera</taxon>
        <taxon>Paraneoptera</taxon>
        <taxon>Hemiptera</taxon>
        <taxon>Heteroptera</taxon>
        <taxon>Panheteroptera</taxon>
        <taxon>Pentatomomorpha</taxon>
        <taxon>Pentatomoidea</taxon>
        <taxon>Pentatomidae</taxon>
        <taxon>Pentatominae</taxon>
        <taxon>Nezara</taxon>
    </lineage>
</organism>
<dbReference type="InterPro" id="IPR009003">
    <property type="entry name" value="Peptidase_S1_PA"/>
</dbReference>
<dbReference type="GO" id="GO:0006508">
    <property type="term" value="P:proteolysis"/>
    <property type="evidence" value="ECO:0007669"/>
    <property type="project" value="UniProtKB-KW"/>
</dbReference>
<proteinExistence type="predicted"/>
<dbReference type="InterPro" id="IPR033116">
    <property type="entry name" value="TRYPSIN_SER"/>
</dbReference>
<dbReference type="Gene3D" id="2.40.10.10">
    <property type="entry name" value="Trypsin-like serine proteases"/>
    <property type="match status" value="1"/>
</dbReference>
<dbReference type="SUPFAM" id="SSF50494">
    <property type="entry name" value="Trypsin-like serine proteases"/>
    <property type="match status" value="1"/>
</dbReference>
<name>A0A9P0HJB6_NEZVI</name>
<dbReference type="PANTHER" id="PTHR24252">
    <property type="entry name" value="ACROSIN-RELATED"/>
    <property type="match status" value="1"/>
</dbReference>
<keyword evidence="1" id="KW-1015">Disulfide bond</keyword>
<dbReference type="CDD" id="cd00190">
    <property type="entry name" value="Tryp_SPc"/>
    <property type="match status" value="1"/>
</dbReference>
<dbReference type="FunFam" id="2.40.10.10:FF:000068">
    <property type="entry name" value="transmembrane protease serine 2"/>
    <property type="match status" value="1"/>
</dbReference>
<feature type="chain" id="PRO_5040176151" description="Peptidase S1 domain-containing protein" evidence="3">
    <location>
        <begin position="20"/>
        <end position="301"/>
    </location>
</feature>
<dbReference type="Proteomes" id="UP001152798">
    <property type="component" value="Chromosome 5"/>
</dbReference>
<dbReference type="OrthoDB" id="6607982at2759"/>
<sequence length="301" mass="32696">MLRWTCVLIVCLWLGVAHAANSHETGIGSKPGLKATSCPCGMSKKGRIVGGTKALPNEYPWMVMLVEGDSRDVMCGASIINTNVAITAAHCTHYLSRYTKLNVIAGTSDVNKPGQVVPVSRWIEHEKYNSPQYDAARTINDISLLLLEKPLEFNPNVGPVCMPNGKYDIENQWVKLIGWGQLGGYLPPTRDLMETDVKVLPFKTCQSKFPLKTPQTQICTQAPGKGGCMGDSGGPVTYLDPKTNRYTLVGLVSFGSGNCDPIVPTVMTEVSAFLPWIKSKINTLGCQKVKGKKRKNLVLGG</sequence>
<feature type="signal peptide" evidence="3">
    <location>
        <begin position="1"/>
        <end position="19"/>
    </location>
</feature>
<dbReference type="InterPro" id="IPR043504">
    <property type="entry name" value="Peptidase_S1_PA_chymotrypsin"/>
</dbReference>
<dbReference type="InterPro" id="IPR018114">
    <property type="entry name" value="TRYPSIN_HIS"/>
</dbReference>
<keyword evidence="6" id="KW-1185">Reference proteome</keyword>
<keyword evidence="3" id="KW-0732">Signal</keyword>
<evidence type="ECO:0000313" key="5">
    <source>
        <dbReference type="EMBL" id="CAH1402814.1"/>
    </source>
</evidence>
<dbReference type="GO" id="GO:0004252">
    <property type="term" value="F:serine-type endopeptidase activity"/>
    <property type="evidence" value="ECO:0007669"/>
    <property type="project" value="InterPro"/>
</dbReference>
<feature type="domain" description="Peptidase S1" evidence="4">
    <location>
        <begin position="48"/>
        <end position="282"/>
    </location>
</feature>
<protein>
    <recommendedName>
        <fullName evidence="4">Peptidase S1 domain-containing protein</fullName>
    </recommendedName>
</protein>
<keyword evidence="2" id="KW-0720">Serine protease</keyword>
<evidence type="ECO:0000313" key="6">
    <source>
        <dbReference type="Proteomes" id="UP001152798"/>
    </source>
</evidence>